<accession>A0ABY4B3E1</accession>
<dbReference type="InterPro" id="IPR037923">
    <property type="entry name" value="HTH-like"/>
</dbReference>
<dbReference type="InterPro" id="IPR018060">
    <property type="entry name" value="HTH_AraC"/>
</dbReference>
<proteinExistence type="predicted"/>
<gene>
    <name evidence="5" type="ORF">MTP16_21330</name>
</gene>
<keyword evidence="3" id="KW-0804">Transcription</keyword>
<dbReference type="InterPro" id="IPR009057">
    <property type="entry name" value="Homeodomain-like_sf"/>
</dbReference>
<evidence type="ECO:0000256" key="2">
    <source>
        <dbReference type="ARBA" id="ARBA00023125"/>
    </source>
</evidence>
<evidence type="ECO:0000259" key="4">
    <source>
        <dbReference type="PROSITE" id="PS01124"/>
    </source>
</evidence>
<dbReference type="RefSeq" id="WP_243513606.1">
    <property type="nucleotide sequence ID" value="NZ_CP094534.1"/>
</dbReference>
<dbReference type="PANTHER" id="PTHR43280">
    <property type="entry name" value="ARAC-FAMILY TRANSCRIPTIONAL REGULATOR"/>
    <property type="match status" value="1"/>
</dbReference>
<dbReference type="Pfam" id="PF12833">
    <property type="entry name" value="HTH_18"/>
    <property type="match status" value="1"/>
</dbReference>
<feature type="domain" description="HTH araC/xylS-type" evidence="4">
    <location>
        <begin position="206"/>
        <end position="312"/>
    </location>
</feature>
<dbReference type="SUPFAM" id="SSF46689">
    <property type="entry name" value="Homeodomain-like"/>
    <property type="match status" value="1"/>
</dbReference>
<keyword evidence="2" id="KW-0238">DNA-binding</keyword>
<dbReference type="PROSITE" id="PS01124">
    <property type="entry name" value="HTH_ARAC_FAMILY_2"/>
    <property type="match status" value="1"/>
</dbReference>
<reference evidence="5 6" key="1">
    <citation type="submission" date="2022-03" db="EMBL/GenBank/DDBJ databases">
        <title>Hymenobactersp. isolated from the air.</title>
        <authorList>
            <person name="Won M."/>
            <person name="Kwon S.-W."/>
        </authorList>
    </citation>
    <scope>NUCLEOTIDE SEQUENCE [LARGE SCALE GENOMIC DNA]</scope>
    <source>
        <strain evidence="5 6">KACC 22596</strain>
    </source>
</reference>
<evidence type="ECO:0000313" key="5">
    <source>
        <dbReference type="EMBL" id="UOE33652.1"/>
    </source>
</evidence>
<dbReference type="SMART" id="SM00342">
    <property type="entry name" value="HTH_ARAC"/>
    <property type="match status" value="1"/>
</dbReference>
<evidence type="ECO:0000313" key="6">
    <source>
        <dbReference type="Proteomes" id="UP000831390"/>
    </source>
</evidence>
<sequence length="314" mass="34905">MRTATPLKPNTLAAFYEACAPTPGSAVGVLPPPDMGKGVGHFNVFPLADLRGAPPMNFNRRAYYKITLCRSPSQVERADQPPHVGANTLFLVTPQVPYRWLPLTDEPAGYCCVFDDAFLLPARSGVVLAELPIFRPGAYPVWEVAQADCAALEAIFEKMAHELPSAYAYKPDLLRTYLWELIHLVQKLQPVPSPLATHSAAERVATQFAELLERQFPRQSPQPPLRLRTAADYADQLAVHVNHLNRVLKETTSHTTTALISRRLAQEARLLLKQTTWSVSEVADGLGFADVAHFCTFFKRHTRQTPGEFRRLAG</sequence>
<evidence type="ECO:0000256" key="3">
    <source>
        <dbReference type="ARBA" id="ARBA00023163"/>
    </source>
</evidence>
<keyword evidence="6" id="KW-1185">Reference proteome</keyword>
<name>A0ABY4B3E1_9BACT</name>
<protein>
    <submittedName>
        <fullName evidence="5">Helix-turn-helix domain-containing protein</fullName>
    </submittedName>
</protein>
<dbReference type="SUPFAM" id="SSF51215">
    <property type="entry name" value="Regulatory protein AraC"/>
    <property type="match status" value="1"/>
</dbReference>
<organism evidence="5 6">
    <name type="scientific">Hymenobacter monticola</name>
    <dbReference type="NCBI Taxonomy" id="1705399"/>
    <lineage>
        <taxon>Bacteria</taxon>
        <taxon>Pseudomonadati</taxon>
        <taxon>Bacteroidota</taxon>
        <taxon>Cytophagia</taxon>
        <taxon>Cytophagales</taxon>
        <taxon>Hymenobacteraceae</taxon>
        <taxon>Hymenobacter</taxon>
    </lineage>
</organism>
<dbReference type="Proteomes" id="UP000831390">
    <property type="component" value="Chromosome"/>
</dbReference>
<keyword evidence="1" id="KW-0805">Transcription regulation</keyword>
<dbReference type="Gene3D" id="1.10.10.60">
    <property type="entry name" value="Homeodomain-like"/>
    <property type="match status" value="1"/>
</dbReference>
<dbReference type="PANTHER" id="PTHR43280:SF32">
    <property type="entry name" value="TRANSCRIPTIONAL REGULATORY PROTEIN"/>
    <property type="match status" value="1"/>
</dbReference>
<dbReference type="EMBL" id="CP094534">
    <property type="protein sequence ID" value="UOE33652.1"/>
    <property type="molecule type" value="Genomic_DNA"/>
</dbReference>
<evidence type="ECO:0000256" key="1">
    <source>
        <dbReference type="ARBA" id="ARBA00023015"/>
    </source>
</evidence>